<dbReference type="AlphaFoldDB" id="D2QXT9"/>
<organism evidence="2 3">
    <name type="scientific">Pirellula staleyi (strain ATCC 27377 / DSM 6068 / ICPB 4128)</name>
    <name type="common">Pirella staleyi</name>
    <dbReference type="NCBI Taxonomy" id="530564"/>
    <lineage>
        <taxon>Bacteria</taxon>
        <taxon>Pseudomonadati</taxon>
        <taxon>Planctomycetota</taxon>
        <taxon>Planctomycetia</taxon>
        <taxon>Pirellulales</taxon>
        <taxon>Pirellulaceae</taxon>
        <taxon>Pirellula</taxon>
    </lineage>
</organism>
<keyword evidence="3" id="KW-1185">Reference proteome</keyword>
<evidence type="ECO:0000256" key="1">
    <source>
        <dbReference type="ARBA" id="ARBA00006007"/>
    </source>
</evidence>
<name>D2QXT9_PIRSD</name>
<protein>
    <submittedName>
        <fullName evidence="2">Photosystem I assembly BtpA</fullName>
    </submittedName>
</protein>
<dbReference type="Pfam" id="PF03437">
    <property type="entry name" value="BtpA"/>
    <property type="match status" value="1"/>
</dbReference>
<dbReference type="KEGG" id="psl:Psta_3352"/>
<dbReference type="NCBIfam" id="TIGR00259">
    <property type="entry name" value="thylakoid_BtpA"/>
    <property type="match status" value="1"/>
</dbReference>
<dbReference type="OrthoDB" id="9791357at2"/>
<dbReference type="PANTHER" id="PTHR21381:SF3">
    <property type="entry name" value="SGC REGION PROTEIN SGCQ-RELATED"/>
    <property type="match status" value="1"/>
</dbReference>
<accession>D2QXT9</accession>
<dbReference type="HOGENOM" id="CLU_075239_1_0_0"/>
<sequence>MPLPFASDAPLPVIAMLHLPPLPGSPRSALSISAITEHVCREAEMLTALGAAGLMLENFGDMPLPATQVSPATVAQMSRIAAAVRMASSLPLGINVLRNDSLAAMAIASAVGASFIRVNILVGARLTDQGIIAGRADELLRLRKSLGAEEIQIWADVNVKHSWPLAPVSLEEETENTIRRGLADALIVTGRGTGYETDPHELQAVISAAAGTPVLVGSGVTADSLANFQGASGAIVGSWIKHQGDARSPIDPERVRRLMQASRNSK</sequence>
<dbReference type="InterPro" id="IPR005137">
    <property type="entry name" value="BtpA"/>
</dbReference>
<dbReference type="Proteomes" id="UP000001887">
    <property type="component" value="Chromosome"/>
</dbReference>
<dbReference type="SUPFAM" id="SSF51366">
    <property type="entry name" value="Ribulose-phoshate binding barrel"/>
    <property type="match status" value="1"/>
</dbReference>
<proteinExistence type="inferred from homology"/>
<dbReference type="PANTHER" id="PTHR21381">
    <property type="entry name" value="ZGC:162297"/>
    <property type="match status" value="1"/>
</dbReference>
<dbReference type="EMBL" id="CP001848">
    <property type="protein sequence ID" value="ADB18016.1"/>
    <property type="molecule type" value="Genomic_DNA"/>
</dbReference>
<dbReference type="eggNOG" id="COG0434">
    <property type="taxonomic scope" value="Bacteria"/>
</dbReference>
<gene>
    <name evidence="2" type="ordered locus">Psta_3352</name>
</gene>
<dbReference type="PIRSF" id="PIRSF005956">
    <property type="entry name" value="BtpA"/>
    <property type="match status" value="1"/>
</dbReference>
<dbReference type="STRING" id="530564.Psta_3352"/>
<evidence type="ECO:0000313" key="2">
    <source>
        <dbReference type="EMBL" id="ADB18016.1"/>
    </source>
</evidence>
<evidence type="ECO:0000313" key="3">
    <source>
        <dbReference type="Proteomes" id="UP000001887"/>
    </source>
</evidence>
<dbReference type="InterPro" id="IPR011060">
    <property type="entry name" value="RibuloseP-bd_barrel"/>
</dbReference>
<comment type="similarity">
    <text evidence="1">Belongs to the BtpA family.</text>
</comment>
<reference evidence="2 3" key="1">
    <citation type="journal article" date="2009" name="Stand. Genomic Sci.">
        <title>Complete genome sequence of Pirellula staleyi type strain (ATCC 27377).</title>
        <authorList>
            <person name="Clum A."/>
            <person name="Tindall B.J."/>
            <person name="Sikorski J."/>
            <person name="Ivanova N."/>
            <person name="Mavrommatis K."/>
            <person name="Lucas S."/>
            <person name="Glavina del Rio T."/>
            <person name="Nolan M."/>
            <person name="Chen F."/>
            <person name="Tice H."/>
            <person name="Pitluck S."/>
            <person name="Cheng J.F."/>
            <person name="Chertkov O."/>
            <person name="Brettin T."/>
            <person name="Han C."/>
            <person name="Detter J.C."/>
            <person name="Kuske C."/>
            <person name="Bruce D."/>
            <person name="Goodwin L."/>
            <person name="Ovchinikova G."/>
            <person name="Pati A."/>
            <person name="Mikhailova N."/>
            <person name="Chen A."/>
            <person name="Palaniappan K."/>
            <person name="Land M."/>
            <person name="Hauser L."/>
            <person name="Chang Y.J."/>
            <person name="Jeffries C.D."/>
            <person name="Chain P."/>
            <person name="Rohde M."/>
            <person name="Goker M."/>
            <person name="Bristow J."/>
            <person name="Eisen J.A."/>
            <person name="Markowitz V."/>
            <person name="Hugenholtz P."/>
            <person name="Kyrpides N.C."/>
            <person name="Klenk H.P."/>
            <person name="Lapidus A."/>
        </authorList>
    </citation>
    <scope>NUCLEOTIDE SEQUENCE [LARGE SCALE GENOMIC DNA]</scope>
    <source>
        <strain evidence="3">ATCC 27377 / DSM 6068 / ICPB 4128</strain>
    </source>
</reference>